<keyword evidence="12 16" id="KW-0472">Membrane</keyword>
<dbReference type="UniPathway" id="UPA00753"/>
<dbReference type="InterPro" id="IPR007318">
    <property type="entry name" value="Phopholipid_MeTrfase"/>
</dbReference>
<dbReference type="Pfam" id="PF04191">
    <property type="entry name" value="PEMT"/>
    <property type="match status" value="1"/>
</dbReference>
<dbReference type="Gene3D" id="1.20.120.1630">
    <property type="match status" value="1"/>
</dbReference>
<keyword evidence="8 16" id="KW-0812">Transmembrane</keyword>
<evidence type="ECO:0000256" key="10">
    <source>
        <dbReference type="ARBA" id="ARBA00022989"/>
    </source>
</evidence>
<feature type="transmembrane region" description="Helical" evidence="16">
    <location>
        <begin position="160"/>
        <end position="178"/>
    </location>
</feature>
<keyword evidence="4" id="KW-0444">Lipid biosynthesis</keyword>
<keyword evidence="5" id="KW-0489">Methyltransferase</keyword>
<evidence type="ECO:0000256" key="4">
    <source>
        <dbReference type="ARBA" id="ARBA00022516"/>
    </source>
</evidence>
<dbReference type="GeneID" id="17305595"/>
<dbReference type="AlphaFoldDB" id="L1JK99"/>
<dbReference type="STRING" id="905079.L1JK99"/>
<comment type="subcellular location">
    <subcellularLocation>
        <location evidence="1">Endoplasmic reticulum membrane</location>
        <topology evidence="1">Multi-pass membrane protein</topology>
    </subcellularLocation>
</comment>
<evidence type="ECO:0000313" key="18">
    <source>
        <dbReference type="EnsemblProtists" id="EKX48747"/>
    </source>
</evidence>
<feature type="transmembrane region" description="Helical" evidence="16">
    <location>
        <begin position="83"/>
        <end position="104"/>
    </location>
</feature>
<organism evidence="17">
    <name type="scientific">Guillardia theta (strain CCMP2712)</name>
    <name type="common">Cryptophyte</name>
    <dbReference type="NCBI Taxonomy" id="905079"/>
    <lineage>
        <taxon>Eukaryota</taxon>
        <taxon>Cryptophyceae</taxon>
        <taxon>Pyrenomonadales</taxon>
        <taxon>Geminigeraceae</taxon>
        <taxon>Guillardia</taxon>
    </lineage>
</organism>
<evidence type="ECO:0000256" key="7">
    <source>
        <dbReference type="ARBA" id="ARBA00022691"/>
    </source>
</evidence>
<keyword evidence="9" id="KW-0256">Endoplasmic reticulum</keyword>
<evidence type="ECO:0000256" key="2">
    <source>
        <dbReference type="ARBA" id="ARBA00004969"/>
    </source>
</evidence>
<proteinExistence type="predicted"/>
<dbReference type="PANTHER" id="PTHR15458">
    <property type="entry name" value="PHOSPHATIDYLETHANOLAMINE N-METHYLTRANSFERASE"/>
    <property type="match status" value="1"/>
</dbReference>
<evidence type="ECO:0000313" key="17">
    <source>
        <dbReference type="EMBL" id="EKX48747.1"/>
    </source>
</evidence>
<dbReference type="PaxDb" id="55529-EKX48747"/>
<dbReference type="eggNOG" id="ENOG502RYIR">
    <property type="taxonomic scope" value="Eukaryota"/>
</dbReference>
<comment type="pathway">
    <text evidence="2">Phospholipid metabolism; phosphatidylcholine biosynthesis.</text>
</comment>
<keyword evidence="14" id="KW-1208">Phospholipid metabolism</keyword>
<evidence type="ECO:0000256" key="11">
    <source>
        <dbReference type="ARBA" id="ARBA00023098"/>
    </source>
</evidence>
<reference evidence="18" key="3">
    <citation type="submission" date="2015-06" db="UniProtKB">
        <authorList>
            <consortium name="EnsemblProtists"/>
        </authorList>
    </citation>
    <scope>IDENTIFICATION</scope>
</reference>
<dbReference type="PANTHER" id="PTHR15458:SF5">
    <property type="entry name" value="PHOSPHATIDYLETHANOLAMINE N-METHYLTRANSFERASE"/>
    <property type="match status" value="1"/>
</dbReference>
<dbReference type="Proteomes" id="UP000011087">
    <property type="component" value="Unassembled WGS sequence"/>
</dbReference>
<dbReference type="HOGENOM" id="CLU_111785_0_0_1"/>
<dbReference type="EnsemblProtists" id="EKX48747">
    <property type="protein sequence ID" value="EKX48747"/>
    <property type="gene ID" value="GUITHDRAFT_105376"/>
</dbReference>
<reference evidence="17 19" key="1">
    <citation type="journal article" date="2012" name="Nature">
        <title>Algal genomes reveal evolutionary mosaicism and the fate of nucleomorphs.</title>
        <authorList>
            <consortium name="DOE Joint Genome Institute"/>
            <person name="Curtis B.A."/>
            <person name="Tanifuji G."/>
            <person name="Burki F."/>
            <person name="Gruber A."/>
            <person name="Irimia M."/>
            <person name="Maruyama S."/>
            <person name="Arias M.C."/>
            <person name="Ball S.G."/>
            <person name="Gile G.H."/>
            <person name="Hirakawa Y."/>
            <person name="Hopkins J.F."/>
            <person name="Kuo A."/>
            <person name="Rensing S.A."/>
            <person name="Schmutz J."/>
            <person name="Symeonidi A."/>
            <person name="Elias M."/>
            <person name="Eveleigh R.J."/>
            <person name="Herman E.K."/>
            <person name="Klute M.J."/>
            <person name="Nakayama T."/>
            <person name="Obornik M."/>
            <person name="Reyes-Prieto A."/>
            <person name="Armbrust E.V."/>
            <person name="Aves S.J."/>
            <person name="Beiko R.G."/>
            <person name="Coutinho P."/>
            <person name="Dacks J.B."/>
            <person name="Durnford D.G."/>
            <person name="Fast N.M."/>
            <person name="Green B.R."/>
            <person name="Grisdale C.J."/>
            <person name="Hempel F."/>
            <person name="Henrissat B."/>
            <person name="Hoppner M.P."/>
            <person name="Ishida K."/>
            <person name="Kim E."/>
            <person name="Koreny L."/>
            <person name="Kroth P.G."/>
            <person name="Liu Y."/>
            <person name="Malik S.B."/>
            <person name="Maier U.G."/>
            <person name="McRose D."/>
            <person name="Mock T."/>
            <person name="Neilson J.A."/>
            <person name="Onodera N.T."/>
            <person name="Poole A.M."/>
            <person name="Pritham E.J."/>
            <person name="Richards T.A."/>
            <person name="Rocap G."/>
            <person name="Roy S.W."/>
            <person name="Sarai C."/>
            <person name="Schaack S."/>
            <person name="Shirato S."/>
            <person name="Slamovits C.H."/>
            <person name="Spencer D.F."/>
            <person name="Suzuki S."/>
            <person name="Worden A.Z."/>
            <person name="Zauner S."/>
            <person name="Barry K."/>
            <person name="Bell C."/>
            <person name="Bharti A.K."/>
            <person name="Crow J.A."/>
            <person name="Grimwood J."/>
            <person name="Kramer R."/>
            <person name="Lindquist E."/>
            <person name="Lucas S."/>
            <person name="Salamov A."/>
            <person name="McFadden G.I."/>
            <person name="Lane C.E."/>
            <person name="Keeling P.J."/>
            <person name="Gray M.W."/>
            <person name="Grigoriev I.V."/>
            <person name="Archibald J.M."/>
        </authorList>
    </citation>
    <scope>NUCLEOTIDE SEQUENCE</scope>
    <source>
        <strain evidence="17 19">CCMP2712</strain>
    </source>
</reference>
<keyword evidence="10 16" id="KW-1133">Transmembrane helix</keyword>
<keyword evidence="11" id="KW-0443">Lipid metabolism</keyword>
<evidence type="ECO:0000256" key="8">
    <source>
        <dbReference type="ARBA" id="ARBA00022692"/>
    </source>
</evidence>
<dbReference type="GO" id="GO:0006656">
    <property type="term" value="P:phosphatidylcholine biosynthetic process"/>
    <property type="evidence" value="ECO:0007669"/>
    <property type="project" value="UniProtKB-UniPathway"/>
</dbReference>
<sequence length="183" mass="20897">MAGTAAACAAIAVPHVVYLIMWTRPEIWLRRCKRIGRDPCREMAWWMVAMKGIQAIAVLLWLWKVEGGSGRLWWETWTFNLYRAFAVVLFCAGQFLNVACYKALGLNGIYYGVKYGKKVPWSHEWPYGGKFSLRHPQYVASVMTVWCAMLLLSLDVHYLNGAYVILGFWTACYVATALSEDLL</sequence>
<reference evidence="19" key="2">
    <citation type="submission" date="2012-11" db="EMBL/GenBank/DDBJ databases">
        <authorList>
            <person name="Kuo A."/>
            <person name="Curtis B.A."/>
            <person name="Tanifuji G."/>
            <person name="Burki F."/>
            <person name="Gruber A."/>
            <person name="Irimia M."/>
            <person name="Maruyama S."/>
            <person name="Arias M.C."/>
            <person name="Ball S.G."/>
            <person name="Gile G.H."/>
            <person name="Hirakawa Y."/>
            <person name="Hopkins J.F."/>
            <person name="Rensing S.A."/>
            <person name="Schmutz J."/>
            <person name="Symeonidi A."/>
            <person name="Elias M."/>
            <person name="Eveleigh R.J."/>
            <person name="Herman E.K."/>
            <person name="Klute M.J."/>
            <person name="Nakayama T."/>
            <person name="Obornik M."/>
            <person name="Reyes-Prieto A."/>
            <person name="Armbrust E.V."/>
            <person name="Aves S.J."/>
            <person name="Beiko R.G."/>
            <person name="Coutinho P."/>
            <person name="Dacks J.B."/>
            <person name="Durnford D.G."/>
            <person name="Fast N.M."/>
            <person name="Green B.R."/>
            <person name="Grisdale C."/>
            <person name="Hempe F."/>
            <person name="Henrissat B."/>
            <person name="Hoppner M.P."/>
            <person name="Ishida K.-I."/>
            <person name="Kim E."/>
            <person name="Koreny L."/>
            <person name="Kroth P.G."/>
            <person name="Liu Y."/>
            <person name="Malik S.-B."/>
            <person name="Maier U.G."/>
            <person name="McRose D."/>
            <person name="Mock T."/>
            <person name="Neilson J.A."/>
            <person name="Onodera N.T."/>
            <person name="Poole A.M."/>
            <person name="Pritham E.J."/>
            <person name="Richards T.A."/>
            <person name="Rocap G."/>
            <person name="Roy S.W."/>
            <person name="Sarai C."/>
            <person name="Schaack S."/>
            <person name="Shirato S."/>
            <person name="Slamovits C.H."/>
            <person name="Spencer D.F."/>
            <person name="Suzuki S."/>
            <person name="Worden A.Z."/>
            <person name="Zauner S."/>
            <person name="Barry K."/>
            <person name="Bell C."/>
            <person name="Bharti A.K."/>
            <person name="Crow J.A."/>
            <person name="Grimwood J."/>
            <person name="Kramer R."/>
            <person name="Lindquist E."/>
            <person name="Lucas S."/>
            <person name="Salamov A."/>
            <person name="McFadden G.I."/>
            <person name="Lane C.E."/>
            <person name="Keeling P.J."/>
            <person name="Gray M.W."/>
            <person name="Grigoriev I.V."/>
            <person name="Archibald J.M."/>
        </authorList>
    </citation>
    <scope>NUCLEOTIDE SEQUENCE</scope>
    <source>
        <strain evidence="19">CCMP2712</strain>
    </source>
</reference>
<name>L1JK99_GUITC</name>
<evidence type="ECO:0000256" key="14">
    <source>
        <dbReference type="ARBA" id="ARBA00023264"/>
    </source>
</evidence>
<dbReference type="GO" id="GO:0032259">
    <property type="term" value="P:methylation"/>
    <property type="evidence" value="ECO:0007669"/>
    <property type="project" value="UniProtKB-KW"/>
</dbReference>
<evidence type="ECO:0000313" key="19">
    <source>
        <dbReference type="Proteomes" id="UP000011087"/>
    </source>
</evidence>
<evidence type="ECO:0000256" key="5">
    <source>
        <dbReference type="ARBA" id="ARBA00022603"/>
    </source>
</evidence>
<dbReference type="EC" id="2.1.1.71" evidence="15"/>
<comment type="pathway">
    <text evidence="3">Lipid metabolism.</text>
</comment>
<evidence type="ECO:0000256" key="16">
    <source>
        <dbReference type="SAM" id="Phobius"/>
    </source>
</evidence>
<dbReference type="GO" id="GO:0000773">
    <property type="term" value="F:phosphatidyl-N-methylethanolamine N-methyltransferase activity"/>
    <property type="evidence" value="ECO:0007669"/>
    <property type="project" value="UniProtKB-EC"/>
</dbReference>
<evidence type="ECO:0000256" key="6">
    <source>
        <dbReference type="ARBA" id="ARBA00022679"/>
    </source>
</evidence>
<dbReference type="EMBL" id="JH992984">
    <property type="protein sequence ID" value="EKX48747.1"/>
    <property type="molecule type" value="Genomic_DNA"/>
</dbReference>
<dbReference type="InterPro" id="IPR024960">
    <property type="entry name" value="PEMT/MFAP"/>
</dbReference>
<dbReference type="KEGG" id="gtt:GUITHDRAFT_105376"/>
<keyword evidence="19" id="KW-1185">Reference proteome</keyword>
<gene>
    <name evidence="17" type="ORF">GUITHDRAFT_105376</name>
</gene>
<evidence type="ECO:0000256" key="1">
    <source>
        <dbReference type="ARBA" id="ARBA00004477"/>
    </source>
</evidence>
<keyword evidence="7" id="KW-0949">S-adenosyl-L-methionine</keyword>
<keyword evidence="6" id="KW-0808">Transferase</keyword>
<dbReference type="RefSeq" id="XP_005835727.1">
    <property type="nucleotide sequence ID" value="XM_005835670.1"/>
</dbReference>
<feature type="transmembrane region" description="Helical" evidence="16">
    <location>
        <begin position="44"/>
        <end position="63"/>
    </location>
</feature>
<dbReference type="OrthoDB" id="8300106at2759"/>
<dbReference type="OMA" id="LYFWPLI"/>
<feature type="transmembrane region" description="Helical" evidence="16">
    <location>
        <begin position="6"/>
        <end position="23"/>
    </location>
</feature>
<evidence type="ECO:0000256" key="13">
    <source>
        <dbReference type="ARBA" id="ARBA00023209"/>
    </source>
</evidence>
<keyword evidence="13" id="KW-0594">Phospholipid biosynthesis</keyword>
<evidence type="ECO:0000256" key="12">
    <source>
        <dbReference type="ARBA" id="ARBA00023136"/>
    </source>
</evidence>
<protein>
    <recommendedName>
        <fullName evidence="15">phosphatidyl-N-methylethanolamine N-methyltransferase</fullName>
        <ecNumber evidence="15">2.1.1.71</ecNumber>
    </recommendedName>
</protein>
<accession>L1JK99</accession>
<evidence type="ECO:0000256" key="3">
    <source>
        <dbReference type="ARBA" id="ARBA00005189"/>
    </source>
</evidence>
<evidence type="ECO:0000256" key="9">
    <source>
        <dbReference type="ARBA" id="ARBA00022824"/>
    </source>
</evidence>
<evidence type="ECO:0000256" key="15">
    <source>
        <dbReference type="ARBA" id="ARBA00034137"/>
    </source>
</evidence>
<dbReference type="GO" id="GO:0005789">
    <property type="term" value="C:endoplasmic reticulum membrane"/>
    <property type="evidence" value="ECO:0007669"/>
    <property type="project" value="UniProtKB-SubCell"/>
</dbReference>